<dbReference type="Proteomes" id="UP000298030">
    <property type="component" value="Unassembled WGS sequence"/>
</dbReference>
<proteinExistence type="predicted"/>
<dbReference type="AlphaFoldDB" id="A0A4Y7TY56"/>
<reference evidence="1 2" key="1">
    <citation type="journal article" date="2019" name="Nat. Ecol. Evol.">
        <title>Megaphylogeny resolves global patterns of mushroom evolution.</title>
        <authorList>
            <person name="Varga T."/>
            <person name="Krizsan K."/>
            <person name="Foldi C."/>
            <person name="Dima B."/>
            <person name="Sanchez-Garcia M."/>
            <person name="Sanchez-Ramirez S."/>
            <person name="Szollosi G.J."/>
            <person name="Szarkandi J.G."/>
            <person name="Papp V."/>
            <person name="Albert L."/>
            <person name="Andreopoulos W."/>
            <person name="Angelini C."/>
            <person name="Antonin V."/>
            <person name="Barry K.W."/>
            <person name="Bougher N.L."/>
            <person name="Buchanan P."/>
            <person name="Buyck B."/>
            <person name="Bense V."/>
            <person name="Catcheside P."/>
            <person name="Chovatia M."/>
            <person name="Cooper J."/>
            <person name="Damon W."/>
            <person name="Desjardin D."/>
            <person name="Finy P."/>
            <person name="Geml J."/>
            <person name="Haridas S."/>
            <person name="Hughes K."/>
            <person name="Justo A."/>
            <person name="Karasinski D."/>
            <person name="Kautmanova I."/>
            <person name="Kiss B."/>
            <person name="Kocsube S."/>
            <person name="Kotiranta H."/>
            <person name="LaButti K.M."/>
            <person name="Lechner B.E."/>
            <person name="Liimatainen K."/>
            <person name="Lipzen A."/>
            <person name="Lukacs Z."/>
            <person name="Mihaltcheva S."/>
            <person name="Morgado L.N."/>
            <person name="Niskanen T."/>
            <person name="Noordeloos M.E."/>
            <person name="Ohm R.A."/>
            <person name="Ortiz-Santana B."/>
            <person name="Ovrebo C."/>
            <person name="Racz N."/>
            <person name="Riley R."/>
            <person name="Savchenko A."/>
            <person name="Shiryaev A."/>
            <person name="Soop K."/>
            <person name="Spirin V."/>
            <person name="Szebenyi C."/>
            <person name="Tomsovsky M."/>
            <person name="Tulloss R.E."/>
            <person name="Uehling J."/>
            <person name="Grigoriev I.V."/>
            <person name="Vagvolgyi C."/>
            <person name="Papp T."/>
            <person name="Martin F.M."/>
            <person name="Miettinen O."/>
            <person name="Hibbett D.S."/>
            <person name="Nagy L.G."/>
        </authorList>
    </citation>
    <scope>NUCLEOTIDE SEQUENCE [LARGE SCALE GENOMIC DNA]</scope>
    <source>
        <strain evidence="1 2">FP101781</strain>
    </source>
</reference>
<sequence length="116" mass="13074">MRQPSGLEVIPDDSLITTPPYTTCCFGQVSRGPRCPEPYGSKHFLIQLFCGLLFSMFWKSQAQAIGQAECDCDRYLSKVHAEFDIVTVHEWVRTRRVKALDTSSRFGFPQCGGHAD</sequence>
<organism evidence="1 2">
    <name type="scientific">Coprinellus micaceus</name>
    <name type="common">Glistening ink-cap mushroom</name>
    <name type="synonym">Coprinus micaceus</name>
    <dbReference type="NCBI Taxonomy" id="71717"/>
    <lineage>
        <taxon>Eukaryota</taxon>
        <taxon>Fungi</taxon>
        <taxon>Dikarya</taxon>
        <taxon>Basidiomycota</taxon>
        <taxon>Agaricomycotina</taxon>
        <taxon>Agaricomycetes</taxon>
        <taxon>Agaricomycetidae</taxon>
        <taxon>Agaricales</taxon>
        <taxon>Agaricineae</taxon>
        <taxon>Psathyrellaceae</taxon>
        <taxon>Coprinellus</taxon>
    </lineage>
</organism>
<name>A0A4Y7TY56_COPMI</name>
<gene>
    <name evidence="1" type="ORF">FA13DRAFT_1724691</name>
</gene>
<keyword evidence="2" id="KW-1185">Reference proteome</keyword>
<evidence type="ECO:0000313" key="1">
    <source>
        <dbReference type="EMBL" id="TEB38758.1"/>
    </source>
</evidence>
<dbReference type="EMBL" id="QPFP01000002">
    <property type="protein sequence ID" value="TEB38758.1"/>
    <property type="molecule type" value="Genomic_DNA"/>
</dbReference>
<protein>
    <submittedName>
        <fullName evidence="1">Uncharacterized protein</fullName>
    </submittedName>
</protein>
<evidence type="ECO:0000313" key="2">
    <source>
        <dbReference type="Proteomes" id="UP000298030"/>
    </source>
</evidence>
<comment type="caution">
    <text evidence="1">The sequence shown here is derived from an EMBL/GenBank/DDBJ whole genome shotgun (WGS) entry which is preliminary data.</text>
</comment>
<accession>A0A4Y7TY56</accession>